<evidence type="ECO:0000256" key="8">
    <source>
        <dbReference type="ARBA" id="ARBA00022989"/>
    </source>
</evidence>
<evidence type="ECO:0000256" key="1">
    <source>
        <dbReference type="ARBA" id="ARBA00004447"/>
    </source>
</evidence>
<evidence type="ECO:0000256" key="2">
    <source>
        <dbReference type="ARBA" id="ARBA00004922"/>
    </source>
</evidence>
<dbReference type="EC" id="2.4.1.-" evidence="12"/>
<dbReference type="InterPro" id="IPR001503">
    <property type="entry name" value="Glyco_trans_10"/>
</dbReference>
<evidence type="ECO:0000256" key="7">
    <source>
        <dbReference type="ARBA" id="ARBA00022968"/>
    </source>
</evidence>
<evidence type="ECO:0000256" key="9">
    <source>
        <dbReference type="ARBA" id="ARBA00023034"/>
    </source>
</evidence>
<keyword evidence="15" id="KW-1185">Reference proteome</keyword>
<organism evidence="15 16">
    <name type="scientific">Galendromus occidentalis</name>
    <name type="common">western predatory mite</name>
    <dbReference type="NCBI Taxonomy" id="34638"/>
    <lineage>
        <taxon>Eukaryota</taxon>
        <taxon>Metazoa</taxon>
        <taxon>Ecdysozoa</taxon>
        <taxon>Arthropoda</taxon>
        <taxon>Chelicerata</taxon>
        <taxon>Arachnida</taxon>
        <taxon>Acari</taxon>
        <taxon>Parasitiformes</taxon>
        <taxon>Mesostigmata</taxon>
        <taxon>Gamasina</taxon>
        <taxon>Phytoseioidea</taxon>
        <taxon>Phytoseiidae</taxon>
        <taxon>Typhlodrominae</taxon>
        <taxon>Galendromus</taxon>
    </lineage>
</organism>
<dbReference type="GeneID" id="100897830"/>
<evidence type="ECO:0000256" key="6">
    <source>
        <dbReference type="ARBA" id="ARBA00022692"/>
    </source>
</evidence>
<feature type="domain" description="Fucosyltransferase N-terminal" evidence="14">
    <location>
        <begin position="120"/>
        <end position="217"/>
    </location>
</feature>
<dbReference type="InterPro" id="IPR055270">
    <property type="entry name" value="Glyco_tran_10_C"/>
</dbReference>
<dbReference type="PANTHER" id="PTHR48438:SF1">
    <property type="entry name" value="ALPHA-(1,3)-FUCOSYLTRANSFERASE C-RELATED"/>
    <property type="match status" value="1"/>
</dbReference>
<proteinExistence type="inferred from homology"/>
<reference evidence="16" key="1">
    <citation type="submission" date="2025-08" db="UniProtKB">
        <authorList>
            <consortium name="RefSeq"/>
        </authorList>
    </citation>
    <scope>IDENTIFICATION</scope>
</reference>
<evidence type="ECO:0000256" key="12">
    <source>
        <dbReference type="RuleBase" id="RU003832"/>
    </source>
</evidence>
<dbReference type="GO" id="GO:0008417">
    <property type="term" value="F:fucosyltransferase activity"/>
    <property type="evidence" value="ECO:0007669"/>
    <property type="project" value="InterPro"/>
</dbReference>
<comment type="similarity">
    <text evidence="3 12">Belongs to the glycosyltransferase 10 family.</text>
</comment>
<dbReference type="KEGG" id="goe:100897830"/>
<evidence type="ECO:0000259" key="13">
    <source>
        <dbReference type="Pfam" id="PF00852"/>
    </source>
</evidence>
<keyword evidence="10 12" id="KW-0472">Membrane</keyword>
<evidence type="ECO:0000256" key="3">
    <source>
        <dbReference type="ARBA" id="ARBA00008919"/>
    </source>
</evidence>
<evidence type="ECO:0000256" key="5">
    <source>
        <dbReference type="ARBA" id="ARBA00022679"/>
    </source>
</evidence>
<evidence type="ECO:0000256" key="4">
    <source>
        <dbReference type="ARBA" id="ARBA00022676"/>
    </source>
</evidence>
<dbReference type="Gene3D" id="3.40.50.11660">
    <property type="entry name" value="Glycosyl transferase family 10, C-terminal domain"/>
    <property type="match status" value="1"/>
</dbReference>
<dbReference type="InterPro" id="IPR031481">
    <property type="entry name" value="Glyco_tran_10_N"/>
</dbReference>
<keyword evidence="7" id="KW-0735">Signal-anchor</keyword>
<gene>
    <name evidence="16" type="primary">LOC100897830</name>
</gene>
<name>A0AAJ7L5T0_9ACAR</name>
<dbReference type="Pfam" id="PF00852">
    <property type="entry name" value="Glyco_transf_10"/>
    <property type="match status" value="1"/>
</dbReference>
<keyword evidence="6 12" id="KW-0812">Transmembrane</keyword>
<evidence type="ECO:0000256" key="10">
    <source>
        <dbReference type="ARBA" id="ARBA00023136"/>
    </source>
</evidence>
<dbReference type="SUPFAM" id="SSF53756">
    <property type="entry name" value="UDP-Glycosyltransferase/glycogen phosphorylase"/>
    <property type="match status" value="1"/>
</dbReference>
<accession>A0AAJ7L5T0</accession>
<dbReference type="Proteomes" id="UP000694867">
    <property type="component" value="Unplaced"/>
</dbReference>
<feature type="domain" description="Fucosyltransferase C-terminal" evidence="13">
    <location>
        <begin position="238"/>
        <end position="411"/>
    </location>
</feature>
<dbReference type="GO" id="GO:0032580">
    <property type="term" value="C:Golgi cisterna membrane"/>
    <property type="evidence" value="ECO:0007669"/>
    <property type="project" value="UniProtKB-SubCell"/>
</dbReference>
<dbReference type="FunFam" id="3.40.50.11660:FF:000006">
    <property type="entry name" value="Alpha-(1,3)-fucosyltransferase C"/>
    <property type="match status" value="1"/>
</dbReference>
<keyword evidence="5 12" id="KW-0808">Transferase</keyword>
<keyword evidence="8 12" id="KW-1133">Transmembrane helix</keyword>
<dbReference type="PANTHER" id="PTHR48438">
    <property type="entry name" value="ALPHA-(1,3)-FUCOSYLTRANSFERASE C-RELATED"/>
    <property type="match status" value="1"/>
</dbReference>
<sequence length="429" mass="49564">MEDSDAPPMKLPRLHWLHRWSPFHERPTLLRNPSQKLFFVYLASFIACAFLLYVSSAPNASPNLADEVKPRSEVNAFRDVQPVRVSSHEPTRGNHFTPIKDISLDGGAKDPSILSEEGVKTILLWNSFFKQPDYIPPLSQMCPEYPCRVTSDRSVEADAVIVHLRDIDPADVPKRRSPDQIFTLLNAEAPPYSPPIPEVFNDLFNWTITYRLDADFPLMKRVETLYRYKKSDKLDYFANKTKMAAWFVSHCSTASERETLVSELSRYGVHTDIVGTCGPLKCPREQADDCFREFSKHYLFYLSFENAICTDYVTEKLFNALELGEMVPVVLGGADYSRVAPPGSYINVNKFASVKELAHYLQKVGNDPKLYNSYHKWRNFYQLTEPPHYACRLCARLHTIHRRRMYQDFNAYWHSNTCHGGWRKAYKLN</sequence>
<evidence type="ECO:0000259" key="14">
    <source>
        <dbReference type="Pfam" id="PF17039"/>
    </source>
</evidence>
<comment type="subcellular location">
    <subcellularLocation>
        <location evidence="1 12">Golgi apparatus</location>
        <location evidence="1 12">Golgi stack membrane</location>
        <topology evidence="1 12">Single-pass type II membrane protein</topology>
    </subcellularLocation>
</comment>
<keyword evidence="4 12" id="KW-0328">Glycosyltransferase</keyword>
<dbReference type="InterPro" id="IPR038577">
    <property type="entry name" value="GT10-like_C_sf"/>
</dbReference>
<evidence type="ECO:0000313" key="15">
    <source>
        <dbReference type="Proteomes" id="UP000694867"/>
    </source>
</evidence>
<protein>
    <recommendedName>
        <fullName evidence="12">Fucosyltransferase</fullName>
        <ecNumber evidence="12">2.4.1.-</ecNumber>
    </recommendedName>
</protein>
<feature type="transmembrane region" description="Helical" evidence="12">
    <location>
        <begin position="37"/>
        <end position="54"/>
    </location>
</feature>
<dbReference type="AlphaFoldDB" id="A0AAJ7L5T0"/>
<evidence type="ECO:0000313" key="16">
    <source>
        <dbReference type="RefSeq" id="XP_018494924.1"/>
    </source>
</evidence>
<comment type="pathway">
    <text evidence="2">Protein modification; protein glycosylation.</text>
</comment>
<dbReference type="RefSeq" id="XP_018494924.1">
    <property type="nucleotide sequence ID" value="XM_018639408.1"/>
</dbReference>
<evidence type="ECO:0000256" key="11">
    <source>
        <dbReference type="ARBA" id="ARBA00023180"/>
    </source>
</evidence>
<keyword evidence="11" id="KW-0325">Glycoprotein</keyword>
<dbReference type="Pfam" id="PF17039">
    <property type="entry name" value="Glyco_tran_10_N"/>
    <property type="match status" value="1"/>
</dbReference>
<keyword evidence="9 12" id="KW-0333">Golgi apparatus</keyword>